<dbReference type="InterPro" id="IPR050745">
    <property type="entry name" value="Multifunctional_regulatory"/>
</dbReference>
<dbReference type="OrthoDB" id="539213at2759"/>
<dbReference type="EMBL" id="HG670994">
    <property type="protein sequence ID" value="CDI79258.1"/>
    <property type="molecule type" value="Genomic_DNA"/>
</dbReference>
<evidence type="ECO:0000256" key="3">
    <source>
        <dbReference type="SAM" id="MobiDB-lite"/>
    </source>
</evidence>
<accession>U6GIX6</accession>
<dbReference type="AlphaFoldDB" id="U6GIX6"/>
<dbReference type="VEuPathDB" id="ToxoDB:EAH_00041370"/>
<dbReference type="RefSeq" id="XP_013250608.1">
    <property type="nucleotide sequence ID" value="XM_013395154.1"/>
</dbReference>
<protein>
    <submittedName>
        <fullName evidence="4">Ankyrin repeat-containing protein, putative</fullName>
    </submittedName>
</protein>
<dbReference type="InterPro" id="IPR036770">
    <property type="entry name" value="Ankyrin_rpt-contain_sf"/>
</dbReference>
<organism evidence="4 5">
    <name type="scientific">Eimeria acervulina</name>
    <name type="common">Coccidian parasite</name>
    <dbReference type="NCBI Taxonomy" id="5801"/>
    <lineage>
        <taxon>Eukaryota</taxon>
        <taxon>Sar</taxon>
        <taxon>Alveolata</taxon>
        <taxon>Apicomplexa</taxon>
        <taxon>Conoidasida</taxon>
        <taxon>Coccidia</taxon>
        <taxon>Eucoccidiorida</taxon>
        <taxon>Eimeriorina</taxon>
        <taxon>Eimeriidae</taxon>
        <taxon>Eimeria</taxon>
    </lineage>
</organism>
<keyword evidence="1" id="KW-0677">Repeat</keyword>
<keyword evidence="2" id="KW-0040">ANK repeat</keyword>
<dbReference type="Gene3D" id="1.25.40.20">
    <property type="entry name" value="Ankyrin repeat-containing domain"/>
    <property type="match status" value="2"/>
</dbReference>
<dbReference type="GO" id="GO:0005634">
    <property type="term" value="C:nucleus"/>
    <property type="evidence" value="ECO:0007669"/>
    <property type="project" value="TreeGrafter"/>
</dbReference>
<feature type="region of interest" description="Disordered" evidence="3">
    <location>
        <begin position="61"/>
        <end position="81"/>
    </location>
</feature>
<dbReference type="GeneID" id="25272207"/>
<evidence type="ECO:0000313" key="5">
    <source>
        <dbReference type="Proteomes" id="UP000018050"/>
    </source>
</evidence>
<dbReference type="InterPro" id="IPR002110">
    <property type="entry name" value="Ankyrin_rpt"/>
</dbReference>
<name>U6GIX6_EIMAC</name>
<dbReference type="PANTHER" id="PTHR24189">
    <property type="entry name" value="MYOTROPHIN"/>
    <property type="match status" value="1"/>
</dbReference>
<dbReference type="Proteomes" id="UP000018050">
    <property type="component" value="Unassembled WGS sequence"/>
</dbReference>
<evidence type="ECO:0000256" key="2">
    <source>
        <dbReference type="ARBA" id="ARBA00023043"/>
    </source>
</evidence>
<gene>
    <name evidence="4" type="ORF">EAH_00041370</name>
</gene>
<reference evidence="4" key="1">
    <citation type="submission" date="2013-10" db="EMBL/GenBank/DDBJ databases">
        <title>Genomic analysis of the causative agents of coccidiosis in chickens.</title>
        <authorList>
            <person name="Reid A.J."/>
            <person name="Blake D."/>
            <person name="Billington K."/>
            <person name="Browne H."/>
            <person name="Dunn M."/>
            <person name="Hung S."/>
            <person name="Kawahara F."/>
            <person name="Miranda-Saavedra D."/>
            <person name="Mourier T."/>
            <person name="Nagra H."/>
            <person name="Otto T.D."/>
            <person name="Rawlings N."/>
            <person name="Sanchez A."/>
            <person name="Sanders M."/>
            <person name="Subramaniam C."/>
            <person name="Tay Y."/>
            <person name="Dear P."/>
            <person name="Doerig C."/>
            <person name="Gruber A."/>
            <person name="Parkinson J."/>
            <person name="Shirley M."/>
            <person name="Wan K.L."/>
            <person name="Berriman M."/>
            <person name="Tomley F."/>
            <person name="Pain A."/>
        </authorList>
    </citation>
    <scope>NUCLEOTIDE SEQUENCE</scope>
    <source>
        <strain evidence="4">Houghton</strain>
    </source>
</reference>
<proteinExistence type="predicted"/>
<evidence type="ECO:0000256" key="1">
    <source>
        <dbReference type="ARBA" id="ARBA00022737"/>
    </source>
</evidence>
<sequence length="430" mass="44175">MQGEPLAFSGDAACLHVVFAALQQRQQQQQDMALLQILFSHGCSVDDGWPSAAYFKLQRSNSKSSSSSSSSPEAAAATERDLQGTSAGFTHLCVQRSSAATAAAATAATCDASASNNSWGGFSMQQWGAPLPAVLQRPKGPSSSWGPLSEGWLFRSEGAAAAAAKGGDTEQQQQLLRRLKASPLLLVGEVGLLYSSNIAVHHLIAELSLQPGKLLVAAAAASSPAVLQRLLQRGANPNFMRHGLSALSVAAAACGAAAEEKVRLLLAFGGAPEAPIPLSAKARCAAAGAAVAAAAAKRLAAYALNSCIKYHQRKAAAVGTETFGDAAAKAAAAAAAASKLPSLSDLEAAAAALTHPVVVFAAEETPALLHAASNRNSSLMQLLLENGASPEVFIVSSRLPSPLFYSVFWGLLPVVRLLLSYGANPFIAKE</sequence>
<feature type="compositionally biased region" description="Low complexity" evidence="3">
    <location>
        <begin position="61"/>
        <end position="71"/>
    </location>
</feature>
<evidence type="ECO:0000313" key="4">
    <source>
        <dbReference type="EMBL" id="CDI79258.1"/>
    </source>
</evidence>
<keyword evidence="5" id="KW-1185">Reference proteome</keyword>
<dbReference type="SMART" id="SM00248">
    <property type="entry name" value="ANK"/>
    <property type="match status" value="5"/>
</dbReference>
<dbReference type="SUPFAM" id="SSF48403">
    <property type="entry name" value="Ankyrin repeat"/>
    <property type="match status" value="1"/>
</dbReference>
<reference evidence="4" key="2">
    <citation type="submission" date="2013-10" db="EMBL/GenBank/DDBJ databases">
        <authorList>
            <person name="Aslett M."/>
        </authorList>
    </citation>
    <scope>NUCLEOTIDE SEQUENCE</scope>
    <source>
        <strain evidence="4">Houghton</strain>
    </source>
</reference>
<dbReference type="PANTHER" id="PTHR24189:SF50">
    <property type="entry name" value="ANKYRIN REPEAT AND SOCS BOX PROTEIN 2"/>
    <property type="match status" value="1"/>
</dbReference>
<dbReference type="GO" id="GO:0005737">
    <property type="term" value="C:cytoplasm"/>
    <property type="evidence" value="ECO:0007669"/>
    <property type="project" value="TreeGrafter"/>
</dbReference>